<dbReference type="AlphaFoldDB" id="A0A1N7GY33"/>
<evidence type="ECO:0000259" key="1">
    <source>
        <dbReference type="PROSITE" id="PS51819"/>
    </source>
</evidence>
<evidence type="ECO:0000313" key="2">
    <source>
        <dbReference type="EMBL" id="SIS17368.1"/>
    </source>
</evidence>
<name>A0A1N7GY33_9NOCA</name>
<dbReference type="STRING" id="1344003.SAMN05445060_3250"/>
<dbReference type="InterPro" id="IPR041581">
    <property type="entry name" value="Glyoxalase_6"/>
</dbReference>
<dbReference type="Gene3D" id="3.10.180.10">
    <property type="entry name" value="2,3-Dihydroxybiphenyl 1,2-Dioxygenase, domain 1"/>
    <property type="match status" value="2"/>
</dbReference>
<gene>
    <name evidence="2" type="ORF">SAMN05445060_3250</name>
</gene>
<dbReference type="InterPro" id="IPR029068">
    <property type="entry name" value="Glyas_Bleomycin-R_OHBP_Dase"/>
</dbReference>
<keyword evidence="3" id="KW-1185">Reference proteome</keyword>
<feature type="domain" description="VOC" evidence="1">
    <location>
        <begin position="138"/>
        <end position="252"/>
    </location>
</feature>
<dbReference type="InterPro" id="IPR004360">
    <property type="entry name" value="Glyas_Fos-R_dOase_dom"/>
</dbReference>
<protein>
    <recommendedName>
        <fullName evidence="1">VOC domain-containing protein</fullName>
    </recommendedName>
</protein>
<dbReference type="PANTHER" id="PTHR33993:SF14">
    <property type="entry name" value="GB|AAF24581.1"/>
    <property type="match status" value="1"/>
</dbReference>
<dbReference type="Proteomes" id="UP000186218">
    <property type="component" value="Unassembled WGS sequence"/>
</dbReference>
<sequence>MTAYDAPDTAPIWLDLMSSDPATVAPFYCELFGWEVEDPNPDLGNYQNFRRNGVRVAGLMPTMSPEAPADVWTIYLRADDIAARVAAVKEAGGQVFIGPHQVADLGHLAVLADPAGAVIGLWQPGTHRGFLTRGEPGTPYWFDTLSKAYESSKTFYSEAFGWEYDELTGEMNYAQVLIGGEVLAGIMQAESMLPPESPSFWQSYITVDDTAAVLDRAVELGGAVTMSATDTPYGILGSLADPFGANITVAVPPVR</sequence>
<evidence type="ECO:0000313" key="3">
    <source>
        <dbReference type="Proteomes" id="UP000186218"/>
    </source>
</evidence>
<dbReference type="PROSITE" id="PS51819">
    <property type="entry name" value="VOC"/>
    <property type="match status" value="2"/>
</dbReference>
<dbReference type="Pfam" id="PF00903">
    <property type="entry name" value="Glyoxalase"/>
    <property type="match status" value="1"/>
</dbReference>
<feature type="domain" description="VOC" evidence="1">
    <location>
        <begin position="10"/>
        <end position="124"/>
    </location>
</feature>
<accession>A0A1N7GY33</accession>
<dbReference type="PANTHER" id="PTHR33993">
    <property type="entry name" value="GLYOXALASE-RELATED"/>
    <property type="match status" value="1"/>
</dbReference>
<organism evidence="2 3">
    <name type="scientific">Williamsia sterculiae</name>
    <dbReference type="NCBI Taxonomy" id="1344003"/>
    <lineage>
        <taxon>Bacteria</taxon>
        <taxon>Bacillati</taxon>
        <taxon>Actinomycetota</taxon>
        <taxon>Actinomycetes</taxon>
        <taxon>Mycobacteriales</taxon>
        <taxon>Nocardiaceae</taxon>
        <taxon>Williamsia</taxon>
    </lineage>
</organism>
<dbReference type="SUPFAM" id="SSF54593">
    <property type="entry name" value="Glyoxalase/Bleomycin resistance protein/Dihydroxybiphenyl dioxygenase"/>
    <property type="match status" value="2"/>
</dbReference>
<dbReference type="CDD" id="cd07247">
    <property type="entry name" value="SgaA_N_like"/>
    <property type="match status" value="2"/>
</dbReference>
<dbReference type="InterPro" id="IPR037523">
    <property type="entry name" value="VOC_core"/>
</dbReference>
<reference evidence="2 3" key="1">
    <citation type="submission" date="2017-01" db="EMBL/GenBank/DDBJ databases">
        <authorList>
            <person name="Mah S.A."/>
            <person name="Swanson W.J."/>
            <person name="Moy G.W."/>
            <person name="Vacquier V.D."/>
        </authorList>
    </citation>
    <scope>NUCLEOTIDE SEQUENCE [LARGE SCALE GENOMIC DNA]</scope>
    <source>
        <strain evidence="2 3">CPCC 203464</strain>
    </source>
</reference>
<dbReference type="EMBL" id="FTNT01000010">
    <property type="protein sequence ID" value="SIS17368.1"/>
    <property type="molecule type" value="Genomic_DNA"/>
</dbReference>
<dbReference type="OrthoDB" id="9793039at2"/>
<proteinExistence type="predicted"/>
<dbReference type="Pfam" id="PF18029">
    <property type="entry name" value="Glyoxalase_6"/>
    <property type="match status" value="1"/>
</dbReference>
<dbReference type="InterPro" id="IPR052164">
    <property type="entry name" value="Anthracycline_SecMetBiosynth"/>
</dbReference>